<keyword evidence="2" id="KW-1185">Reference proteome</keyword>
<dbReference type="AlphaFoldDB" id="A0A0M8K9E9"/>
<dbReference type="Gene3D" id="3.40.50.300">
    <property type="entry name" value="P-loop containing nucleotide triphosphate hydrolases"/>
    <property type="match status" value="1"/>
</dbReference>
<proteinExistence type="predicted"/>
<dbReference type="Proteomes" id="UP000037784">
    <property type="component" value="Unassembled WGS sequence"/>
</dbReference>
<dbReference type="RefSeq" id="WP_161804514.1">
    <property type="nucleotide sequence ID" value="NZ_LGKN01000004.1"/>
</dbReference>
<evidence type="ECO:0000313" key="1">
    <source>
        <dbReference type="EMBL" id="GAP64503.1"/>
    </source>
</evidence>
<evidence type="ECO:0008006" key="3">
    <source>
        <dbReference type="Google" id="ProtNLM"/>
    </source>
</evidence>
<dbReference type="InParanoid" id="A0A0M8K9E9"/>
<protein>
    <recommendedName>
        <fullName evidence="3">HPr kinase/phosphorylase C-terminal domain-containing protein</fullName>
    </recommendedName>
</protein>
<reference evidence="2" key="2">
    <citation type="submission" date="2015-08" db="EMBL/GenBank/DDBJ databases">
        <title>Draft Genome Sequence of a Heterotrophic Facultative Anaerobic Bacterium Ardenticatena maritima Strain 110S.</title>
        <authorList>
            <person name="Kawaichi S."/>
            <person name="Yoshida T."/>
            <person name="Sako Y."/>
            <person name="Nakamura R."/>
        </authorList>
    </citation>
    <scope>NUCLEOTIDE SEQUENCE [LARGE SCALE GENOMIC DNA]</scope>
    <source>
        <strain evidence="2">110S</strain>
    </source>
</reference>
<evidence type="ECO:0000313" key="2">
    <source>
        <dbReference type="Proteomes" id="UP000037784"/>
    </source>
</evidence>
<dbReference type="SUPFAM" id="SSF53795">
    <property type="entry name" value="PEP carboxykinase-like"/>
    <property type="match status" value="1"/>
</dbReference>
<organism evidence="1 2">
    <name type="scientific">Ardenticatena maritima</name>
    <dbReference type="NCBI Taxonomy" id="872965"/>
    <lineage>
        <taxon>Bacteria</taxon>
        <taxon>Bacillati</taxon>
        <taxon>Chloroflexota</taxon>
        <taxon>Ardenticatenia</taxon>
        <taxon>Ardenticatenales</taxon>
        <taxon>Ardenticatenaceae</taxon>
        <taxon>Ardenticatena</taxon>
    </lineage>
</organism>
<accession>A0A0M8K9E9</accession>
<dbReference type="InterPro" id="IPR027417">
    <property type="entry name" value="P-loop_NTPase"/>
</dbReference>
<sequence length="229" mass="25231">MLITLDPALPPLPQWEDSPRFSFDAQGGVTFDHSLYRVQSDWSRRHVFLHATAHLPRYNLVYLIRALFAIMLVERGGLLLHGAGLVRKGQAYLFLGPSGTGKTTVARLSHESGLAEILNDDLVALMPEGDRWIAYATPFHNPTQAPFAPRPHSAPLRGVYKLVQAPHVAANPLPLGQALAALSAAVVVVMTDERRVPVLLERLALLQVAHPVVELRFTRSTCFWNVVAS</sequence>
<comment type="caution">
    <text evidence="1">The sequence shown here is derived from an EMBL/GenBank/DDBJ whole genome shotgun (WGS) entry which is preliminary data.</text>
</comment>
<reference evidence="1 2" key="1">
    <citation type="journal article" date="2015" name="Genome Announc.">
        <title>Draft Genome Sequence of a Heterotrophic Facultative Anaerobic Thermophilic Bacterium, Ardenticatena maritima Strain 110ST.</title>
        <authorList>
            <person name="Kawaichi S."/>
            <person name="Yoshida T."/>
            <person name="Sako Y."/>
            <person name="Nakamura R."/>
        </authorList>
    </citation>
    <scope>NUCLEOTIDE SEQUENCE [LARGE SCALE GENOMIC DNA]</scope>
    <source>
        <strain evidence="1 2">110S</strain>
    </source>
</reference>
<gene>
    <name evidence="1" type="ORF">ARMA_2926</name>
</gene>
<name>A0A0M8K9E9_9CHLR</name>
<dbReference type="EMBL" id="BBZA01000265">
    <property type="protein sequence ID" value="GAP64503.1"/>
    <property type="molecule type" value="Genomic_DNA"/>
</dbReference>